<comment type="caution">
    <text evidence="2">The sequence shown here is derived from an EMBL/GenBank/DDBJ whole genome shotgun (WGS) entry which is preliminary data.</text>
</comment>
<evidence type="ECO:0000313" key="3">
    <source>
        <dbReference type="Proteomes" id="UP000256485"/>
    </source>
</evidence>
<dbReference type="Proteomes" id="UP000256485">
    <property type="component" value="Unassembled WGS sequence"/>
</dbReference>
<gene>
    <name evidence="2" type="ORF">DFJ64_3793</name>
</gene>
<reference evidence="2 3" key="1">
    <citation type="submission" date="2018-08" db="EMBL/GenBank/DDBJ databases">
        <title>Sequencing the genomes of 1000 actinobacteria strains.</title>
        <authorList>
            <person name="Klenk H.-P."/>
        </authorList>
    </citation>
    <scope>NUCLEOTIDE SEQUENCE [LARGE SCALE GENOMIC DNA]</scope>
    <source>
        <strain evidence="2 3">DSM 22891</strain>
    </source>
</reference>
<dbReference type="AlphaFoldDB" id="A0A3D9V958"/>
<name>A0A3D9V958_THECX</name>
<evidence type="ECO:0000313" key="2">
    <source>
        <dbReference type="EMBL" id="REF38318.1"/>
    </source>
</evidence>
<keyword evidence="3" id="KW-1185">Reference proteome</keyword>
<evidence type="ECO:0000259" key="1">
    <source>
        <dbReference type="Pfam" id="PF11575"/>
    </source>
</evidence>
<dbReference type="Pfam" id="PF11575">
    <property type="entry name" value="FhuF_C"/>
    <property type="match status" value="1"/>
</dbReference>
<dbReference type="GO" id="GO:0051537">
    <property type="term" value="F:2 iron, 2 sulfur cluster binding"/>
    <property type="evidence" value="ECO:0007669"/>
    <property type="project" value="InterPro"/>
</dbReference>
<dbReference type="EMBL" id="QTUC01000001">
    <property type="protein sequence ID" value="REF38318.1"/>
    <property type="molecule type" value="Genomic_DNA"/>
</dbReference>
<dbReference type="RefSeq" id="WP_115851634.1">
    <property type="nucleotide sequence ID" value="NZ_QTUC01000001.1"/>
</dbReference>
<accession>A0A3D9V958</accession>
<dbReference type="OrthoDB" id="3290158at2"/>
<proteinExistence type="predicted"/>
<organism evidence="2 3">
    <name type="scientific">Thermasporomyces composti</name>
    <dbReference type="NCBI Taxonomy" id="696763"/>
    <lineage>
        <taxon>Bacteria</taxon>
        <taxon>Bacillati</taxon>
        <taxon>Actinomycetota</taxon>
        <taxon>Actinomycetes</taxon>
        <taxon>Propionibacteriales</taxon>
        <taxon>Nocardioidaceae</taxon>
        <taxon>Thermasporomyces</taxon>
    </lineage>
</organism>
<protein>
    <submittedName>
        <fullName evidence="2">Ferric iron reductase protein FhuF</fullName>
    </submittedName>
</protein>
<feature type="domain" description="Ferric siderophore reductase C-terminal" evidence="1">
    <location>
        <begin position="204"/>
        <end position="224"/>
    </location>
</feature>
<dbReference type="InterPro" id="IPR024726">
    <property type="entry name" value="FhuF_C"/>
</dbReference>
<sequence length="229" mass="24896">MDFRALLAELESFGEYFTVVPSTFPPRSPSLAQLYSDDRALGTAIDVTARALRTSERRVGASILVQGLAARLWSPVLAVLLLHDRVLTVDPATTWWAPGDRLHVADVRAERRGGDAVLDLRRAVVEPHLVPLLTAVRRRVRLPEALLWGNVASALLGSLDVLTRARPDVDADGERLARSAFGQPPLDTAGCFADGRRTAEAFTRSSCCLYYRVPGGGWCGDCALSPRHG</sequence>